<feature type="compositionally biased region" description="Basic and acidic residues" evidence="2">
    <location>
        <begin position="929"/>
        <end position="941"/>
    </location>
</feature>
<evidence type="ECO:0000256" key="2">
    <source>
        <dbReference type="SAM" id="MobiDB-lite"/>
    </source>
</evidence>
<feature type="compositionally biased region" description="Acidic residues" evidence="2">
    <location>
        <begin position="1554"/>
        <end position="1565"/>
    </location>
</feature>
<feature type="region of interest" description="Disordered" evidence="2">
    <location>
        <begin position="1549"/>
        <end position="1778"/>
    </location>
</feature>
<dbReference type="OrthoDB" id="4026626at2759"/>
<protein>
    <submittedName>
        <fullName evidence="3">Uncharacterized protein</fullName>
    </submittedName>
</protein>
<feature type="compositionally biased region" description="Acidic residues" evidence="2">
    <location>
        <begin position="1200"/>
        <end position="1217"/>
    </location>
</feature>
<feature type="compositionally biased region" description="Acidic residues" evidence="2">
    <location>
        <begin position="359"/>
        <end position="380"/>
    </location>
</feature>
<feature type="region of interest" description="Disordered" evidence="2">
    <location>
        <begin position="1196"/>
        <end position="1225"/>
    </location>
</feature>
<feature type="region of interest" description="Disordered" evidence="2">
    <location>
        <begin position="322"/>
        <end position="450"/>
    </location>
</feature>
<proteinExistence type="predicted"/>
<evidence type="ECO:0000256" key="1">
    <source>
        <dbReference type="SAM" id="Coils"/>
    </source>
</evidence>
<feature type="compositionally biased region" description="Acidic residues" evidence="2">
    <location>
        <begin position="157"/>
        <end position="187"/>
    </location>
</feature>
<feature type="compositionally biased region" description="Basic and acidic residues" evidence="2">
    <location>
        <begin position="484"/>
        <end position="493"/>
    </location>
</feature>
<accession>A0A367Y8L6</accession>
<feature type="compositionally biased region" description="Acidic residues" evidence="2">
    <location>
        <begin position="866"/>
        <end position="893"/>
    </location>
</feature>
<feature type="compositionally biased region" description="Basic and acidic residues" evidence="2">
    <location>
        <begin position="641"/>
        <end position="659"/>
    </location>
</feature>
<feature type="region of interest" description="Disordered" evidence="2">
    <location>
        <begin position="800"/>
        <end position="1009"/>
    </location>
</feature>
<feature type="compositionally biased region" description="Acidic residues" evidence="2">
    <location>
        <begin position="696"/>
        <end position="710"/>
    </location>
</feature>
<feature type="compositionally biased region" description="Basic and acidic residues" evidence="2">
    <location>
        <begin position="1765"/>
        <end position="1778"/>
    </location>
</feature>
<dbReference type="STRING" id="5486.A0A367Y8L6"/>
<evidence type="ECO:0000313" key="3">
    <source>
        <dbReference type="EMBL" id="RCK62224.1"/>
    </source>
</evidence>
<feature type="compositionally biased region" description="Basic and acidic residues" evidence="2">
    <location>
        <begin position="1712"/>
        <end position="1722"/>
    </location>
</feature>
<dbReference type="EMBL" id="QLNQ01000025">
    <property type="protein sequence ID" value="RCK62224.1"/>
    <property type="molecule type" value="Genomic_DNA"/>
</dbReference>
<feature type="compositionally biased region" description="Polar residues" evidence="2">
    <location>
        <begin position="235"/>
        <end position="247"/>
    </location>
</feature>
<name>A0A367Y8L6_9ASCO</name>
<feature type="compositionally biased region" description="Basic residues" evidence="2">
    <location>
        <begin position="1621"/>
        <end position="1632"/>
    </location>
</feature>
<feature type="region of interest" description="Disordered" evidence="2">
    <location>
        <begin position="532"/>
        <end position="598"/>
    </location>
</feature>
<feature type="compositionally biased region" description="Basic and acidic residues" evidence="2">
    <location>
        <begin position="682"/>
        <end position="695"/>
    </location>
</feature>
<reference evidence="3 4" key="1">
    <citation type="submission" date="2018-06" db="EMBL/GenBank/DDBJ databases">
        <title>Whole genome sequencing of Candida tropicalis (genome annotated by CSBL at Korea University).</title>
        <authorList>
            <person name="Ahn J."/>
        </authorList>
    </citation>
    <scope>NUCLEOTIDE SEQUENCE [LARGE SCALE GENOMIC DNA]</scope>
    <source>
        <strain evidence="3 4">ATCC 20962</strain>
    </source>
</reference>
<organism evidence="3 4">
    <name type="scientific">Candida viswanathii</name>
    <dbReference type="NCBI Taxonomy" id="5486"/>
    <lineage>
        <taxon>Eukaryota</taxon>
        <taxon>Fungi</taxon>
        <taxon>Dikarya</taxon>
        <taxon>Ascomycota</taxon>
        <taxon>Saccharomycotina</taxon>
        <taxon>Pichiomycetes</taxon>
        <taxon>Debaryomycetaceae</taxon>
        <taxon>Candida/Lodderomyces clade</taxon>
        <taxon>Candida</taxon>
    </lineage>
</organism>
<feature type="compositionally biased region" description="Acidic residues" evidence="2">
    <location>
        <begin position="249"/>
        <end position="277"/>
    </location>
</feature>
<keyword evidence="1" id="KW-0175">Coiled coil</keyword>
<feature type="compositionally biased region" description="Acidic residues" evidence="2">
    <location>
        <begin position="430"/>
        <end position="441"/>
    </location>
</feature>
<feature type="compositionally biased region" description="Acidic residues" evidence="2">
    <location>
        <begin position="828"/>
        <end position="848"/>
    </location>
</feature>
<feature type="compositionally biased region" description="Acidic residues" evidence="2">
    <location>
        <begin position="901"/>
        <end position="920"/>
    </location>
</feature>
<feature type="compositionally biased region" description="Acidic residues" evidence="2">
    <location>
        <begin position="1281"/>
        <end position="1290"/>
    </location>
</feature>
<dbReference type="Proteomes" id="UP000253472">
    <property type="component" value="Unassembled WGS sequence"/>
</dbReference>
<feature type="compositionally biased region" description="Acidic residues" evidence="2">
    <location>
        <begin position="338"/>
        <end position="348"/>
    </location>
</feature>
<feature type="compositionally biased region" description="Acidic residues" evidence="2">
    <location>
        <begin position="392"/>
        <end position="401"/>
    </location>
</feature>
<feature type="region of interest" description="Disordered" evidence="2">
    <location>
        <begin position="682"/>
        <end position="710"/>
    </location>
</feature>
<feature type="region of interest" description="Disordered" evidence="2">
    <location>
        <begin position="1256"/>
        <end position="1290"/>
    </location>
</feature>
<feature type="region of interest" description="Disordered" evidence="2">
    <location>
        <begin position="153"/>
        <end position="187"/>
    </location>
</feature>
<feature type="region of interest" description="Disordered" evidence="2">
    <location>
        <begin position="624"/>
        <end position="659"/>
    </location>
</feature>
<sequence length="1778" mass="199728">MGSDQFPSPFKLKPIYNNSSNKQHTKADEKSRSETPTPIPNRQQLQPQPQHISHLTPTNSFINRSYPHQLSIHQDTSTGSILKFQSQDADNVIGWIDSLKSRFHELKSNQTRELSELEGKNEEANRAEIMKQRYSTMHFDEDFVKLGQLLDRQGREETEEEQAEEEEEDEELEEDENEIISDDELVQVISDDDIIEVQDEEDEQQQQQQHVFLQEPQIQHFDYSQYGNDPYGAYSNNSYNPGQSYQQEIEYDEEPEEDEEIEEDEEEEEEDINEIDPELAGHSFVDQHDQDSLFNYANLLQIQSHPGYGITQVASYSGYTAVNGRPRLSDTLNYQIQDEVDESEESQDAESNYFGQQGNEEEPIELGLTSDEDEEQEEQVPEEHATQQDIQSIEEDEESEVVSESGSEIESVDGTHENVDESGVEGYEAGLDDGGEEEETEGTNHASNYNSKVDLLSLVASRALFPEHKQKHAPSGYMADSELTDNRTAKEEPDNTTNDEADDLQQREDDYTSEEIAPVPIPFYAHELQSEKMIAAPDADENMSEGSLADESQFDSMKDDVNLLHSDAKEERQKPHEEEPSSDEGPPLPIFKSVEEEEPEAVLEFLKETEKKWNMKLSVAEDLEKEIRSSSQPSRDVTTIHVDDTPEPVQKDEGETRAAAEEVENIEIEYDDEGIEEIIDPELREEMESPVKENEASPEIEEIVVDDDDSELEEVCNEDLTIIEPPPVHDFKLEVEPIDEEEEPIEESLVVEEENLAVIETPEVEDVQVHVEPIDEVEEIVPIEEQEGDTAEIEELVEIEETVPLAEQVDVEGGPAVDETEEVRVESGEPDSIEGEDDVQEEEQEMEAGDASIQVDEIPVPTIEPIPDEDSTSFDEEEHDEEEDVVSEVDDDPDRIAESAEPIEDVEVLQDDDNESEQPDTSELAGAVKDAEPQNEQEHAEVAGAPAEEASARESDDEEHPVENVAVKDITVPEIESIVEDETAGEMKDDITVPDIDTIVEDETADDRVAVIDPPEIEAIPDHEGTVAEASQAALSESYLVNGASSSGETETTSRVAPDVIDYPSVSVLSTEEIQDKEITENAGVQQEPIIEDASKNEFSEQVAEDNSLPDSIGDFHIGNDEDIIIESEIENADHLVMPVVEINEHNVEGFIEDLVEQVEAQEDGNDELVRGEHDGDVLERAIDISRDLLKDTIQLPQLEEIDESEDEEESYDEEDIDTNKEPAEDHIVAELVPDIEAVEDDQEPEEVLAIVIENADKQGEGDEVEASEGQDVGLGHTDGEEVAEENEAEIVVEPETSPIEAVEEGVQVEESEEVPEVAPEDVAVDIELEEAASIDKVEDPAEDETKQDSVFQEVQINDTAIHEGDSTEQLDSGKHKIEHDEESPVKRIKTAIASIFANFGRPRAGHVDDIDREDEHLKVAEDEVAFDEEQLESAEEQAESGAEEVLLDDSLEIHSIELSNSNKEESAEAELAIEDAITVDDTASVLIEDKDEEIVEEDDEQGHKPVILISQLLSLKKPAIRRRRRRRRRQLRLTPSFLNREELEQALEFAAITDEDEMEVPDDQQETRQSAETANETEEELINEVSPFLVEGVNEVTPEPTEQPTLEVPKLRQKSTLPAKSHKKKKKKKHVLGLELDEIPDPTSPRKTRDGSSYGHQQAFEGRRLRSRDHKSSLSHQASPVLQQFEDSDIKKEEETTEAASRKRSKRSGRKVSEDIKDKPASRTRSKSPLKGSMNDIIKPLEKTNASKSRSQDKRVSSLGSGKPYDDDSDRGRSRDR</sequence>
<feature type="region of interest" description="Disordered" evidence="2">
    <location>
        <begin position="235"/>
        <end position="287"/>
    </location>
</feature>
<keyword evidence="4" id="KW-1185">Reference proteome</keyword>
<feature type="coiled-coil region" evidence="1">
    <location>
        <begin position="1411"/>
        <end position="1445"/>
    </location>
</feature>
<feature type="compositionally biased region" description="Basic and acidic residues" evidence="2">
    <location>
        <begin position="1361"/>
        <end position="1385"/>
    </location>
</feature>
<feature type="compositionally biased region" description="Polar residues" evidence="2">
    <location>
        <begin position="34"/>
        <end position="60"/>
    </location>
</feature>
<evidence type="ECO:0000313" key="4">
    <source>
        <dbReference type="Proteomes" id="UP000253472"/>
    </source>
</evidence>
<gene>
    <name evidence="3" type="ORF">Cantr_09054</name>
</gene>
<feature type="region of interest" description="Disordered" evidence="2">
    <location>
        <begin position="1358"/>
        <end position="1385"/>
    </location>
</feature>
<comment type="caution">
    <text evidence="3">The sequence shown here is derived from an EMBL/GenBank/DDBJ whole genome shotgun (WGS) entry which is preliminary data.</text>
</comment>
<feature type="compositionally biased region" description="Basic and acidic residues" evidence="2">
    <location>
        <begin position="556"/>
        <end position="579"/>
    </location>
</feature>
<feature type="region of interest" description="Disordered" evidence="2">
    <location>
        <begin position="1"/>
        <end position="60"/>
    </location>
</feature>
<feature type="region of interest" description="Disordered" evidence="2">
    <location>
        <begin position="467"/>
        <end position="517"/>
    </location>
</feature>